<dbReference type="EMBL" id="LSRQ01001499">
    <property type="protein sequence ID" value="OAY77577.1"/>
    <property type="molecule type" value="Genomic_DNA"/>
</dbReference>
<evidence type="ECO:0000313" key="11">
    <source>
        <dbReference type="RefSeq" id="XP_020098007.1"/>
    </source>
</evidence>
<evidence type="ECO:0000313" key="13">
    <source>
        <dbReference type="RefSeq" id="XP_020098010.1"/>
    </source>
</evidence>
<dbReference type="InterPro" id="IPR005491">
    <property type="entry name" value="ENT_dom"/>
</dbReference>
<dbReference type="InterPro" id="IPR036142">
    <property type="entry name" value="ENT_dom-like_sf"/>
</dbReference>
<dbReference type="PROSITE" id="PS51138">
    <property type="entry name" value="ENT"/>
    <property type="match status" value="1"/>
</dbReference>
<dbReference type="RefSeq" id="XP_020098010.1">
    <property type="nucleotide sequence ID" value="XM_020242421.1"/>
</dbReference>
<dbReference type="InterPro" id="IPR014002">
    <property type="entry name" value="Agenet_dom_plant"/>
</dbReference>
<dbReference type="Gene3D" id="1.10.1240.40">
    <property type="entry name" value="ENT domain"/>
    <property type="match status" value="1"/>
</dbReference>
<dbReference type="SUPFAM" id="SSF158639">
    <property type="entry name" value="ENT-like"/>
    <property type="match status" value="1"/>
</dbReference>
<evidence type="ECO:0000256" key="2">
    <source>
        <dbReference type="ARBA" id="ARBA00023242"/>
    </source>
</evidence>
<dbReference type="SMART" id="SM01191">
    <property type="entry name" value="ENT"/>
    <property type="match status" value="1"/>
</dbReference>
<proteinExistence type="predicted"/>
<dbReference type="RefSeq" id="XP_020098007.1">
    <property type="nucleotide sequence ID" value="XM_020242418.1"/>
</dbReference>
<dbReference type="STRING" id="4615.A0A199VK83"/>
<reference evidence="7 8" key="2">
    <citation type="submission" date="2025-04" db="UniProtKB">
        <authorList>
            <consortium name="RefSeq"/>
        </authorList>
    </citation>
    <scope>IDENTIFICATION</scope>
    <source>
        <tissue evidence="7 8">Leaf</tissue>
    </source>
</reference>
<dbReference type="InterPro" id="IPR008395">
    <property type="entry name" value="Agenet-like_dom"/>
</dbReference>
<dbReference type="RefSeq" id="XP_020098008.1">
    <property type="nucleotide sequence ID" value="XM_020242419.1"/>
</dbReference>
<dbReference type="Proteomes" id="UP000515123">
    <property type="component" value="Linkage group 10"/>
</dbReference>
<organism evidence="4 5">
    <name type="scientific">Ananas comosus</name>
    <name type="common">Pineapple</name>
    <name type="synonym">Ananas ananas</name>
    <dbReference type="NCBI Taxonomy" id="4615"/>
    <lineage>
        <taxon>Eukaryota</taxon>
        <taxon>Viridiplantae</taxon>
        <taxon>Streptophyta</taxon>
        <taxon>Embryophyta</taxon>
        <taxon>Tracheophyta</taxon>
        <taxon>Spermatophyta</taxon>
        <taxon>Magnoliopsida</taxon>
        <taxon>Liliopsida</taxon>
        <taxon>Poales</taxon>
        <taxon>Bromeliaceae</taxon>
        <taxon>Bromelioideae</taxon>
        <taxon>Ananas</taxon>
    </lineage>
</organism>
<dbReference type="GO" id="GO:0005634">
    <property type="term" value="C:nucleus"/>
    <property type="evidence" value="ECO:0007669"/>
    <property type="project" value="UniProtKB-SubCell"/>
</dbReference>
<sequence length="386" mass="43814">MRFKKGNKIEVLNKTDVPSGSWRTAEIVSGNGHTYFVRYDQHYPQSGADVERVSRKDIRPCPPPVEGPIHWVSGDILEAFDNRSWKLAEVSSVVDRHYCFVRLLGYSRVFRTHFSNLRLRQLWQDDKWVVIRKDSIKRTGEGWKCHELMDCCVGDSQIPSMSNNVLEGTSGHLSRGRKRKSVVLSRPVKASNEVCKKLREIEKEGTQYQMVANCSPYLAEMVDVFVSPTTSLGKEKVHSSLDRRKTGRRTNVDYDYHLAAGSLPIDAESTSSSVGSCSVSASPCRSAQYPLADHRQNFCSNFGDEDETSCELAREPSISMEQELKEETHLLELHAYRSTMMALYASGPISWEQEVLMTNLRLELNISNDEHLLELKNLVYSKSPSD</sequence>
<evidence type="ECO:0000313" key="8">
    <source>
        <dbReference type="RefSeq" id="XP_020098004.1"/>
    </source>
</evidence>
<reference evidence="4 5" key="1">
    <citation type="journal article" date="2016" name="DNA Res.">
        <title>The draft genome of MD-2 pineapple using hybrid error correction of long reads.</title>
        <authorList>
            <person name="Redwan R.M."/>
            <person name="Saidin A."/>
            <person name="Kumar S.V."/>
        </authorList>
    </citation>
    <scope>NUCLEOTIDE SEQUENCE [LARGE SCALE GENOMIC DNA]</scope>
    <source>
        <strain evidence="5">cv. MD2</strain>
        <tissue evidence="4">Leaf</tissue>
    </source>
</reference>
<dbReference type="RefSeq" id="XP_020098005.1">
    <property type="nucleotide sequence ID" value="XM_020242416.1"/>
</dbReference>
<keyword evidence="6" id="KW-1185">Reference proteome</keyword>
<evidence type="ECO:0000313" key="7">
    <source>
        <dbReference type="RefSeq" id="XP_020098003.1"/>
    </source>
</evidence>
<dbReference type="AlphaFoldDB" id="A0A199VK83"/>
<accession>A0A199VK83</accession>
<evidence type="ECO:0000313" key="12">
    <source>
        <dbReference type="RefSeq" id="XP_020098008.1"/>
    </source>
</evidence>
<dbReference type="Pfam" id="PF03735">
    <property type="entry name" value="ENT"/>
    <property type="match status" value="1"/>
</dbReference>
<name>A0A199VK83_ANACO</name>
<dbReference type="PANTHER" id="PTHR31917">
    <property type="entry name" value="AGENET DOMAIN-CONTAINING PROTEIN-RELATED"/>
    <property type="match status" value="1"/>
</dbReference>
<keyword evidence="2" id="KW-0539">Nucleus</keyword>
<evidence type="ECO:0000313" key="9">
    <source>
        <dbReference type="RefSeq" id="XP_020098005.1"/>
    </source>
</evidence>
<dbReference type="RefSeq" id="XP_020098006.1">
    <property type="nucleotide sequence ID" value="XM_020242417.1"/>
</dbReference>
<dbReference type="PANTHER" id="PTHR31917:SF5">
    <property type="entry name" value="OS02G0204500 PROTEIN"/>
    <property type="match status" value="1"/>
</dbReference>
<dbReference type="SMART" id="SM00743">
    <property type="entry name" value="Agenet"/>
    <property type="match status" value="2"/>
</dbReference>
<evidence type="ECO:0000313" key="4">
    <source>
        <dbReference type="EMBL" id="OAY77577.1"/>
    </source>
</evidence>
<feature type="domain" description="ENT" evidence="3">
    <location>
        <begin position="324"/>
        <end position="386"/>
    </location>
</feature>
<dbReference type="GeneID" id="109716829"/>
<dbReference type="Proteomes" id="UP000092600">
    <property type="component" value="Unassembled WGS sequence"/>
</dbReference>
<evidence type="ECO:0000313" key="6">
    <source>
        <dbReference type="Proteomes" id="UP000515123"/>
    </source>
</evidence>
<evidence type="ECO:0000313" key="5">
    <source>
        <dbReference type="Proteomes" id="UP000092600"/>
    </source>
</evidence>
<dbReference type="RefSeq" id="XP_020098003.1">
    <property type="nucleotide sequence ID" value="XM_020242414.1"/>
</dbReference>
<evidence type="ECO:0000313" key="10">
    <source>
        <dbReference type="RefSeq" id="XP_020098006.1"/>
    </source>
</evidence>
<dbReference type="Pfam" id="PF05641">
    <property type="entry name" value="Agenet"/>
    <property type="match status" value="1"/>
</dbReference>
<dbReference type="RefSeq" id="XP_020098004.1">
    <property type="nucleotide sequence ID" value="XM_020242415.1"/>
</dbReference>
<protein>
    <submittedName>
        <fullName evidence="7 8">Uncharacterized protein LOC109716829 isoform X1</fullName>
    </submittedName>
</protein>
<evidence type="ECO:0000259" key="3">
    <source>
        <dbReference type="PROSITE" id="PS51138"/>
    </source>
</evidence>
<evidence type="ECO:0000313" key="14">
    <source>
        <dbReference type="RefSeq" id="XP_020098011.1"/>
    </source>
</evidence>
<evidence type="ECO:0000256" key="1">
    <source>
        <dbReference type="ARBA" id="ARBA00004123"/>
    </source>
</evidence>
<dbReference type="RefSeq" id="XP_020098011.1">
    <property type="nucleotide sequence ID" value="XM_020242422.1"/>
</dbReference>
<dbReference type="OrthoDB" id="663550at2759"/>
<comment type="subcellular location">
    <subcellularLocation>
        <location evidence="1">Nucleus</location>
    </subcellularLocation>
</comment>
<gene>
    <name evidence="7 8 9 10 11 12 13 14" type="primary">LOC109716829</name>
    <name evidence="4" type="ORF">ACMD2_07303</name>
</gene>